<accession>A0ABN3G739</accession>
<gene>
    <name evidence="4" type="ORF">GCM10009854_23030</name>
</gene>
<dbReference type="PANTHER" id="PTHR30487">
    <property type="entry name" value="TYPE 4 PREPILIN-LIKE PROTEINS LEADER PEPTIDE-PROCESSING ENZYME"/>
    <property type="match status" value="1"/>
</dbReference>
<reference evidence="4 5" key="1">
    <citation type="journal article" date="2019" name="Int. J. Syst. Evol. Microbiol.">
        <title>The Global Catalogue of Microorganisms (GCM) 10K type strain sequencing project: providing services to taxonomists for standard genome sequencing and annotation.</title>
        <authorList>
            <consortium name="The Broad Institute Genomics Platform"/>
            <consortium name="The Broad Institute Genome Sequencing Center for Infectious Disease"/>
            <person name="Wu L."/>
            <person name="Ma J."/>
        </authorList>
    </citation>
    <scope>NUCLEOTIDE SEQUENCE [LARGE SCALE GENOMIC DNA]</scope>
    <source>
        <strain evidence="4 5">JCM 16221</strain>
    </source>
</reference>
<dbReference type="Proteomes" id="UP001501218">
    <property type="component" value="Unassembled WGS sequence"/>
</dbReference>
<keyword evidence="2" id="KW-0812">Transmembrane</keyword>
<comment type="caution">
    <text evidence="4">The sequence shown here is derived from an EMBL/GenBank/DDBJ whole genome shotgun (WGS) entry which is preliminary data.</text>
</comment>
<keyword evidence="2" id="KW-1133">Transmembrane helix</keyword>
<dbReference type="InterPro" id="IPR050882">
    <property type="entry name" value="Prepilin_peptidase/N-MTase"/>
</dbReference>
<feature type="transmembrane region" description="Helical" evidence="2">
    <location>
        <begin position="55"/>
        <end position="74"/>
    </location>
</feature>
<proteinExistence type="inferred from homology"/>
<comment type="similarity">
    <text evidence="1">Belongs to the peptidase A24 family.</text>
</comment>
<dbReference type="Pfam" id="PF01478">
    <property type="entry name" value="Peptidase_A24"/>
    <property type="match status" value="1"/>
</dbReference>
<evidence type="ECO:0000313" key="5">
    <source>
        <dbReference type="Proteomes" id="UP001501218"/>
    </source>
</evidence>
<name>A0ABN3G739_9PSEU</name>
<feature type="domain" description="Prepilin type IV endopeptidase peptidase" evidence="3">
    <location>
        <begin position="65"/>
        <end position="168"/>
    </location>
</feature>
<keyword evidence="2" id="KW-0472">Membrane</keyword>
<evidence type="ECO:0000256" key="2">
    <source>
        <dbReference type="SAM" id="Phobius"/>
    </source>
</evidence>
<dbReference type="InterPro" id="IPR000045">
    <property type="entry name" value="Prepilin_IV_endopep_pep"/>
</dbReference>
<feature type="transmembrane region" description="Helical" evidence="2">
    <location>
        <begin position="142"/>
        <end position="167"/>
    </location>
</feature>
<organism evidence="4 5">
    <name type="scientific">Saccharopolyspora halophila</name>
    <dbReference type="NCBI Taxonomy" id="405551"/>
    <lineage>
        <taxon>Bacteria</taxon>
        <taxon>Bacillati</taxon>
        <taxon>Actinomycetota</taxon>
        <taxon>Actinomycetes</taxon>
        <taxon>Pseudonocardiales</taxon>
        <taxon>Pseudonocardiaceae</taxon>
        <taxon>Saccharopolyspora</taxon>
    </lineage>
</organism>
<sequence>MGVLFWICCGVVAGCGGRLLLRALRRGVHVPWPWCAAAVGLAWGVVGARIEAGMPWWWAGVPLGLGWLAVLLAACDLRAARLPDALTLPAYPATIALLVPVALHEPRASTTAAGGLVLFAGTYLAVRLIAPHAMGPGDVKLAGPLGALVGAVSLQAVLGAMVAAAALTLVATTSRRAGAVPHGPAMLLPSWLVTLVWP</sequence>
<dbReference type="Gene3D" id="1.20.120.1220">
    <property type="match status" value="1"/>
</dbReference>
<dbReference type="PANTHER" id="PTHR30487:SF0">
    <property type="entry name" value="PREPILIN LEADER PEPTIDASE_N-METHYLTRANSFERASE-RELATED"/>
    <property type="match status" value="1"/>
</dbReference>
<evidence type="ECO:0000313" key="4">
    <source>
        <dbReference type="EMBL" id="GAA2345562.1"/>
    </source>
</evidence>
<evidence type="ECO:0000259" key="3">
    <source>
        <dbReference type="Pfam" id="PF01478"/>
    </source>
</evidence>
<feature type="transmembrane region" description="Helical" evidence="2">
    <location>
        <begin position="30"/>
        <end position="48"/>
    </location>
</feature>
<evidence type="ECO:0000256" key="1">
    <source>
        <dbReference type="ARBA" id="ARBA00005801"/>
    </source>
</evidence>
<protein>
    <recommendedName>
        <fullName evidence="3">Prepilin type IV endopeptidase peptidase domain-containing protein</fullName>
    </recommendedName>
</protein>
<keyword evidence="5" id="KW-1185">Reference proteome</keyword>
<dbReference type="EMBL" id="BAAARA010000007">
    <property type="protein sequence ID" value="GAA2345562.1"/>
    <property type="molecule type" value="Genomic_DNA"/>
</dbReference>
<feature type="transmembrane region" description="Helical" evidence="2">
    <location>
        <begin position="110"/>
        <end position="130"/>
    </location>
</feature>